<reference evidence="16" key="1">
    <citation type="journal article" date="2011" name="PLoS Pathog.">
        <title>Comparative genomics yields insights into niche adaptation of plant vascular wilt pathogens.</title>
        <authorList>
            <person name="Klosterman S.J."/>
            <person name="Subbarao K.V."/>
            <person name="Kang S."/>
            <person name="Veronese P."/>
            <person name="Gold S.E."/>
            <person name="Thomma B.P.H.J."/>
            <person name="Chen Z."/>
            <person name="Henrissat B."/>
            <person name="Lee Y.-H."/>
            <person name="Park J."/>
            <person name="Garcia-Pedrajas M.D."/>
            <person name="Barbara D.J."/>
            <person name="Anchieta A."/>
            <person name="de Jonge R."/>
            <person name="Santhanam P."/>
            <person name="Maruthachalam K."/>
            <person name="Atallah Z."/>
            <person name="Amyotte S.G."/>
            <person name="Paz Z."/>
            <person name="Inderbitzin P."/>
            <person name="Hayes R.J."/>
            <person name="Heiman D.I."/>
            <person name="Young S."/>
            <person name="Zeng Q."/>
            <person name="Engels R."/>
            <person name="Galagan J."/>
            <person name="Cuomo C.A."/>
            <person name="Dobinson K.F."/>
            <person name="Ma L.-J."/>
        </authorList>
    </citation>
    <scope>NUCLEOTIDE SEQUENCE [LARGE SCALE GENOMIC DNA]</scope>
    <source>
        <strain evidence="16">VaMs.102 / ATCC MYA-4576 / FGSC 10136</strain>
    </source>
</reference>
<evidence type="ECO:0000259" key="13">
    <source>
        <dbReference type="PROSITE" id="PS50902"/>
    </source>
</evidence>
<evidence type="ECO:0000256" key="4">
    <source>
        <dbReference type="ARBA" id="ARBA00022643"/>
    </source>
</evidence>
<dbReference type="InterPro" id="IPR001433">
    <property type="entry name" value="OxRdtase_FAD/NAD-bd"/>
</dbReference>
<evidence type="ECO:0000256" key="11">
    <source>
        <dbReference type="ARBA" id="ARBA00023136"/>
    </source>
</evidence>
<dbReference type="SUPFAM" id="SSF52218">
    <property type="entry name" value="Flavoproteins"/>
    <property type="match status" value="1"/>
</dbReference>
<sequence>MAELDTLDIIVLSVILLGTAAYFTKGKYWAIEKDPYANGFASAGGPKAGKTRNIIEKLDESGKNCVIFYGSQTGTAEDYASRLAKEGKSRFGLETMVADLEDYDFDNLDAVSTDKVVMFVLATYGEGEPTDNAVEFYEFITGEDVSFNEANEPALGNLNFVAFGLGNNTYEHYNSMVRNVTKALEKLGAHRIGEAGEGDDGAGTMEEDFLAWKEPMWTALAEKMGLEEREAVYEPIFSITEREGLTPESPSVPSPVSRQFVSTLAAFAPNDTVRAEMTRLGGDKDYFHEKTGAHYFNISRFLSSVSGGAPWANIPFSAWIEGITKLQPRYYSISSSSLVQPKKISITAVVERQAIPGREEDPFRGVATNYLYALKQKQNGDPNPEIFGQTYEITGPRNKYDGIHVPVHVRHSNFKLPSDPSRPVIMVGPGTGVAPFRAFIQERAKQAEDGATVGPTLLFFGCRKSTEDFVYKEEFETQSYKKSLGDSFELITAFSREGPKKVYVQHRLREPPPAGQTTSFRKKAYFLRLVGDPANMAREVNTFLGQIIAEQRGVSEAKAEEIVKGMRAANQYQEDVWS</sequence>
<evidence type="ECO:0000256" key="7">
    <source>
        <dbReference type="ARBA" id="ARBA00022827"/>
    </source>
</evidence>
<dbReference type="AlphaFoldDB" id="C9STM8"/>
<organism evidence="16">
    <name type="scientific">Verticillium alfalfae (strain VaMs.102 / ATCC MYA-4576 / FGSC 10136)</name>
    <name type="common">Verticillium wilt of alfalfa</name>
    <name type="synonym">Verticillium albo-atrum</name>
    <dbReference type="NCBI Taxonomy" id="526221"/>
    <lineage>
        <taxon>Eukaryota</taxon>
        <taxon>Fungi</taxon>
        <taxon>Dikarya</taxon>
        <taxon>Ascomycota</taxon>
        <taxon>Pezizomycotina</taxon>
        <taxon>Sordariomycetes</taxon>
        <taxon>Hypocreomycetidae</taxon>
        <taxon>Glomerellales</taxon>
        <taxon>Plectosphaerellaceae</taxon>
        <taxon>Verticillium</taxon>
    </lineage>
</organism>
<feature type="domain" description="FAD-binding FR-type" evidence="14">
    <location>
        <begin position="253"/>
        <end position="403"/>
    </location>
</feature>
<evidence type="ECO:0000256" key="6">
    <source>
        <dbReference type="ARBA" id="ARBA00022824"/>
    </source>
</evidence>
<keyword evidence="6" id="KW-0256">Endoplasmic reticulum</keyword>
<dbReference type="EC" id="1.6.2.4" evidence="12"/>
<dbReference type="Gene3D" id="3.40.50.80">
    <property type="entry name" value="Nucleotide-binding domain of ferredoxin-NADP reductase (FNR) module"/>
    <property type="match status" value="1"/>
</dbReference>
<keyword evidence="8" id="KW-0521">NADP</keyword>
<dbReference type="InterPro" id="IPR017927">
    <property type="entry name" value="FAD-bd_FR_type"/>
</dbReference>
<dbReference type="PROSITE" id="PS50902">
    <property type="entry name" value="FLAVODOXIN_LIKE"/>
    <property type="match status" value="1"/>
</dbReference>
<dbReference type="PRINTS" id="PR00369">
    <property type="entry name" value="FLAVODOXIN"/>
</dbReference>
<dbReference type="HOGENOM" id="CLU_001570_17_3_1"/>
<keyword evidence="9" id="KW-1133">Transmembrane helix</keyword>
<dbReference type="InterPro" id="IPR029039">
    <property type="entry name" value="Flavoprotein-like_sf"/>
</dbReference>
<dbReference type="FunFam" id="3.40.50.80:FF:000001">
    <property type="entry name" value="NADPH--cytochrome P450 reductase 1"/>
    <property type="match status" value="1"/>
</dbReference>
<dbReference type="Pfam" id="PF00258">
    <property type="entry name" value="Flavodoxin_1"/>
    <property type="match status" value="1"/>
</dbReference>
<dbReference type="GO" id="GO:0003958">
    <property type="term" value="F:NADPH-hemoprotein reductase activity"/>
    <property type="evidence" value="ECO:0007669"/>
    <property type="project" value="UniProtKB-EC"/>
</dbReference>
<evidence type="ECO:0000256" key="8">
    <source>
        <dbReference type="ARBA" id="ARBA00022857"/>
    </source>
</evidence>
<protein>
    <recommendedName>
        <fullName evidence="12">NADPH--hemoprotein reductase</fullName>
        <ecNumber evidence="12">1.6.2.4</ecNumber>
    </recommendedName>
</protein>
<dbReference type="GeneID" id="9529301"/>
<dbReference type="InterPro" id="IPR008254">
    <property type="entry name" value="Flavodoxin/NO_synth"/>
</dbReference>
<dbReference type="GO" id="GO:0050660">
    <property type="term" value="F:flavin adenine dinucleotide binding"/>
    <property type="evidence" value="ECO:0007669"/>
    <property type="project" value="TreeGrafter"/>
</dbReference>
<dbReference type="PANTHER" id="PTHR19384:SF17">
    <property type="entry name" value="NADPH--CYTOCHROME P450 REDUCTASE"/>
    <property type="match status" value="1"/>
</dbReference>
<evidence type="ECO:0000256" key="5">
    <source>
        <dbReference type="ARBA" id="ARBA00022692"/>
    </source>
</evidence>
<comment type="cofactor">
    <cofactor evidence="2">
        <name>FAD</name>
        <dbReference type="ChEBI" id="CHEBI:57692"/>
    </cofactor>
</comment>
<dbReference type="FunFam" id="2.40.30.10:FF:000111">
    <property type="entry name" value="NADPH--cytochrome P450 reductase"/>
    <property type="match status" value="1"/>
</dbReference>
<evidence type="ECO:0000256" key="12">
    <source>
        <dbReference type="ARBA" id="ARBA00023797"/>
    </source>
</evidence>
<dbReference type="Gene3D" id="3.40.50.360">
    <property type="match status" value="1"/>
</dbReference>
<dbReference type="InterPro" id="IPR001094">
    <property type="entry name" value="Flavdoxin-like"/>
</dbReference>
<dbReference type="Pfam" id="PF00175">
    <property type="entry name" value="NAD_binding_1"/>
    <property type="match status" value="1"/>
</dbReference>
<dbReference type="SUPFAM" id="SSF63380">
    <property type="entry name" value="Riboflavin synthase domain-like"/>
    <property type="match status" value="1"/>
</dbReference>
<dbReference type="GO" id="GO:0005829">
    <property type="term" value="C:cytosol"/>
    <property type="evidence" value="ECO:0007669"/>
    <property type="project" value="TreeGrafter"/>
</dbReference>
<keyword evidence="4" id="KW-0288">FMN</keyword>
<evidence type="ECO:0000256" key="2">
    <source>
        <dbReference type="ARBA" id="ARBA00001974"/>
    </source>
</evidence>
<dbReference type="PRINTS" id="PR00371">
    <property type="entry name" value="FPNCR"/>
</dbReference>
<dbReference type="PANTHER" id="PTHR19384">
    <property type="entry name" value="NITRIC OXIDE SYNTHASE-RELATED"/>
    <property type="match status" value="1"/>
</dbReference>
<evidence type="ECO:0000256" key="1">
    <source>
        <dbReference type="ARBA" id="ARBA00001917"/>
    </source>
</evidence>
<dbReference type="InterPro" id="IPR017938">
    <property type="entry name" value="Riboflavin_synthase-like_b-brl"/>
</dbReference>
<dbReference type="GO" id="GO:0010181">
    <property type="term" value="F:FMN binding"/>
    <property type="evidence" value="ECO:0007669"/>
    <property type="project" value="InterPro"/>
</dbReference>
<evidence type="ECO:0000256" key="10">
    <source>
        <dbReference type="ARBA" id="ARBA00023002"/>
    </source>
</evidence>
<dbReference type="SUPFAM" id="SSF52343">
    <property type="entry name" value="Ferredoxin reductase-like, C-terminal NADP-linked domain"/>
    <property type="match status" value="1"/>
</dbReference>
<evidence type="ECO:0000256" key="3">
    <source>
        <dbReference type="ARBA" id="ARBA00022630"/>
    </source>
</evidence>
<dbReference type="OrthoDB" id="1856718at2759"/>
<evidence type="ECO:0000313" key="16">
    <source>
        <dbReference type="Proteomes" id="UP000008698"/>
    </source>
</evidence>
<dbReference type="Pfam" id="PF00667">
    <property type="entry name" value="FAD_binding_1"/>
    <property type="match status" value="1"/>
</dbReference>
<dbReference type="EMBL" id="DS985225">
    <property type="protein sequence ID" value="EEY22189.1"/>
    <property type="molecule type" value="Genomic_DNA"/>
</dbReference>
<dbReference type="Gene3D" id="2.40.30.10">
    <property type="entry name" value="Translation factors"/>
    <property type="match status" value="1"/>
</dbReference>
<comment type="cofactor">
    <cofactor evidence="1">
        <name>FMN</name>
        <dbReference type="ChEBI" id="CHEBI:58210"/>
    </cofactor>
</comment>
<keyword evidence="11" id="KW-0472">Membrane</keyword>
<dbReference type="Gene3D" id="1.20.990.10">
    <property type="entry name" value="NADPH-cytochrome p450 Reductase, Chain A, domain 3"/>
    <property type="match status" value="1"/>
</dbReference>
<keyword evidence="7" id="KW-0274">FAD</keyword>
<keyword evidence="5" id="KW-0812">Transmembrane</keyword>
<dbReference type="KEGG" id="val:VDBG_08299"/>
<dbReference type="RefSeq" id="XP_003001254.1">
    <property type="nucleotide sequence ID" value="XM_003001208.1"/>
</dbReference>
<keyword evidence="16" id="KW-1185">Reference proteome</keyword>
<dbReference type="InterPro" id="IPR023173">
    <property type="entry name" value="NADPH_Cyt_P450_Rdtase_alpha"/>
</dbReference>
<evidence type="ECO:0000256" key="9">
    <source>
        <dbReference type="ARBA" id="ARBA00022989"/>
    </source>
</evidence>
<dbReference type="InterPro" id="IPR039261">
    <property type="entry name" value="FNR_nucleotide-bd"/>
</dbReference>
<dbReference type="InterPro" id="IPR001709">
    <property type="entry name" value="Flavoprot_Pyr_Nucl_cyt_Rdtase"/>
</dbReference>
<evidence type="ECO:0000313" key="15">
    <source>
        <dbReference type="EMBL" id="EEY22189.1"/>
    </source>
</evidence>
<dbReference type="STRING" id="526221.C9STM8"/>
<dbReference type="PROSITE" id="PS51384">
    <property type="entry name" value="FAD_FR"/>
    <property type="match status" value="1"/>
</dbReference>
<keyword evidence="10" id="KW-0560">Oxidoreductase</keyword>
<dbReference type="eggNOG" id="KOG1158">
    <property type="taxonomic scope" value="Eukaryota"/>
</dbReference>
<dbReference type="Proteomes" id="UP000008698">
    <property type="component" value="Unassembled WGS sequence"/>
</dbReference>
<keyword evidence="3" id="KW-0285">Flavoprotein</keyword>
<dbReference type="OMA" id="QKRYQRD"/>
<proteinExistence type="predicted"/>
<evidence type="ECO:0000259" key="14">
    <source>
        <dbReference type="PROSITE" id="PS51384"/>
    </source>
</evidence>
<accession>C9STM8</accession>
<name>C9STM8_VERA1</name>
<dbReference type="InterPro" id="IPR003097">
    <property type="entry name" value="CysJ-like_FAD-binding"/>
</dbReference>
<dbReference type="FunFam" id="3.40.50.360:FF:000024">
    <property type="entry name" value="NADPH--cytochrome P450 reductase"/>
    <property type="match status" value="1"/>
</dbReference>
<gene>
    <name evidence="15" type="ORF">VDBG_08299</name>
</gene>
<feature type="domain" description="Flavodoxin-like" evidence="13">
    <location>
        <begin position="65"/>
        <end position="217"/>
    </location>
</feature>